<keyword evidence="2" id="KW-1185">Reference proteome</keyword>
<protein>
    <submittedName>
        <fullName evidence="1">Uncharacterized protein</fullName>
    </submittedName>
</protein>
<name>A0AAW1I9V2_POPJA</name>
<gene>
    <name evidence="1" type="ORF">QE152_g37534</name>
</gene>
<evidence type="ECO:0000313" key="2">
    <source>
        <dbReference type="Proteomes" id="UP001458880"/>
    </source>
</evidence>
<accession>A0AAW1I9V2</accession>
<evidence type="ECO:0000313" key="1">
    <source>
        <dbReference type="EMBL" id="KAK9685988.1"/>
    </source>
</evidence>
<dbReference type="AlphaFoldDB" id="A0AAW1I9V2"/>
<sequence length="88" mass="10008">MANKIEDEQLQNPYSSIDQAAAESFDSYSNSDSLLQEEPGLEACFTKENFDCITQHTNQEMARQRLKYKSDRLTENDAVEDAVTSVRP</sequence>
<dbReference type="EMBL" id="JASPKY010000735">
    <property type="protein sequence ID" value="KAK9685988.1"/>
    <property type="molecule type" value="Genomic_DNA"/>
</dbReference>
<dbReference type="Proteomes" id="UP001458880">
    <property type="component" value="Unassembled WGS sequence"/>
</dbReference>
<comment type="caution">
    <text evidence="1">The sequence shown here is derived from an EMBL/GenBank/DDBJ whole genome shotgun (WGS) entry which is preliminary data.</text>
</comment>
<organism evidence="1 2">
    <name type="scientific">Popillia japonica</name>
    <name type="common">Japanese beetle</name>
    <dbReference type="NCBI Taxonomy" id="7064"/>
    <lineage>
        <taxon>Eukaryota</taxon>
        <taxon>Metazoa</taxon>
        <taxon>Ecdysozoa</taxon>
        <taxon>Arthropoda</taxon>
        <taxon>Hexapoda</taxon>
        <taxon>Insecta</taxon>
        <taxon>Pterygota</taxon>
        <taxon>Neoptera</taxon>
        <taxon>Endopterygota</taxon>
        <taxon>Coleoptera</taxon>
        <taxon>Polyphaga</taxon>
        <taxon>Scarabaeiformia</taxon>
        <taxon>Scarabaeidae</taxon>
        <taxon>Rutelinae</taxon>
        <taxon>Popillia</taxon>
    </lineage>
</organism>
<proteinExistence type="predicted"/>
<reference evidence="1 2" key="1">
    <citation type="journal article" date="2024" name="BMC Genomics">
        <title>De novo assembly and annotation of Popillia japonica's genome with initial clues to its potential as an invasive pest.</title>
        <authorList>
            <person name="Cucini C."/>
            <person name="Boschi S."/>
            <person name="Funari R."/>
            <person name="Cardaioli E."/>
            <person name="Iannotti N."/>
            <person name="Marturano G."/>
            <person name="Paoli F."/>
            <person name="Bruttini M."/>
            <person name="Carapelli A."/>
            <person name="Frati F."/>
            <person name="Nardi F."/>
        </authorList>
    </citation>
    <scope>NUCLEOTIDE SEQUENCE [LARGE SCALE GENOMIC DNA]</scope>
    <source>
        <strain evidence="1">DMR45628</strain>
    </source>
</reference>